<accession>A0A6D2KR28</accession>
<evidence type="ECO:0000259" key="2">
    <source>
        <dbReference type="Pfam" id="PF13952"/>
    </source>
</evidence>
<gene>
    <name evidence="3" type="ORF">MERR_LOCUS30904</name>
    <name evidence="4" type="ORF">MERR_LOCUS46559</name>
</gene>
<evidence type="ECO:0000313" key="5">
    <source>
        <dbReference type="Proteomes" id="UP000467841"/>
    </source>
</evidence>
<reference evidence="4 5" key="1">
    <citation type="submission" date="2020-01" db="EMBL/GenBank/DDBJ databases">
        <authorList>
            <person name="Mishra B."/>
        </authorList>
    </citation>
    <scope>NUCLEOTIDE SEQUENCE [LARGE SCALE GENOMIC DNA]</scope>
</reference>
<dbReference type="Pfam" id="PF13952">
    <property type="entry name" value="DUF4216"/>
    <property type="match status" value="1"/>
</dbReference>
<dbReference type="AlphaFoldDB" id="A0A6D2KR28"/>
<proteinExistence type="predicted"/>
<dbReference type="OrthoDB" id="1111353at2759"/>
<feature type="region of interest" description="Disordered" evidence="1">
    <location>
        <begin position="152"/>
        <end position="180"/>
    </location>
</feature>
<dbReference type="EMBL" id="CACVBM020001285">
    <property type="protein sequence ID" value="CAA7043669.1"/>
    <property type="molecule type" value="Genomic_DNA"/>
</dbReference>
<sequence length="180" mass="20694">MNYGVCVRGSVDSEFYGLINEIFMIEYHGAVDLKTIVFRCSWFDQTIGRGMRRHPSGIVDICPKRRYGKYDPFIVTDQADQVCFIPYPRIKPSNEEWWVCAKVIPRGVRSNSPQLIESALQDESYNEIVVPANLLHVTEHVVDAEIDEEMELDDPPIVEEPTIEDHYETPSEGSYYAESE</sequence>
<dbReference type="PANTHER" id="PTHR48258">
    <property type="entry name" value="DUF4218 DOMAIN-CONTAINING PROTEIN-RELATED"/>
    <property type="match status" value="1"/>
</dbReference>
<keyword evidence="5" id="KW-1185">Reference proteome</keyword>
<dbReference type="InterPro" id="IPR025312">
    <property type="entry name" value="DUF4216"/>
</dbReference>
<evidence type="ECO:0000256" key="1">
    <source>
        <dbReference type="SAM" id="MobiDB-lite"/>
    </source>
</evidence>
<organism evidence="4 5">
    <name type="scientific">Microthlaspi erraticum</name>
    <dbReference type="NCBI Taxonomy" id="1685480"/>
    <lineage>
        <taxon>Eukaryota</taxon>
        <taxon>Viridiplantae</taxon>
        <taxon>Streptophyta</taxon>
        <taxon>Embryophyta</taxon>
        <taxon>Tracheophyta</taxon>
        <taxon>Spermatophyta</taxon>
        <taxon>Magnoliopsida</taxon>
        <taxon>eudicotyledons</taxon>
        <taxon>Gunneridae</taxon>
        <taxon>Pentapetalae</taxon>
        <taxon>rosids</taxon>
        <taxon>malvids</taxon>
        <taxon>Brassicales</taxon>
        <taxon>Brassicaceae</taxon>
        <taxon>Coluteocarpeae</taxon>
        <taxon>Microthlaspi</taxon>
    </lineage>
</organism>
<dbReference type="EMBL" id="CACVBM020001765">
    <property type="protein sequence ID" value="CAA7059323.1"/>
    <property type="molecule type" value="Genomic_DNA"/>
</dbReference>
<name>A0A6D2KR28_9BRAS</name>
<dbReference type="Proteomes" id="UP000467841">
    <property type="component" value="Unassembled WGS sequence"/>
</dbReference>
<protein>
    <recommendedName>
        <fullName evidence="2">DUF4216 domain-containing protein</fullName>
    </recommendedName>
</protein>
<evidence type="ECO:0000313" key="4">
    <source>
        <dbReference type="EMBL" id="CAA7059323.1"/>
    </source>
</evidence>
<feature type="domain" description="DUF4216" evidence="2">
    <location>
        <begin position="25"/>
        <end position="99"/>
    </location>
</feature>
<dbReference type="PANTHER" id="PTHR48258:SF4">
    <property type="entry name" value="DUF4216 DOMAIN-CONTAINING PROTEIN"/>
    <property type="match status" value="1"/>
</dbReference>
<evidence type="ECO:0000313" key="3">
    <source>
        <dbReference type="EMBL" id="CAA7043669.1"/>
    </source>
</evidence>